<dbReference type="InterPro" id="IPR007238">
    <property type="entry name" value="DNA_primase_lsu_euk/arc"/>
</dbReference>
<keyword evidence="3" id="KW-0639">Primosome</keyword>
<dbReference type="PANTHER" id="PTHR10537:SF3">
    <property type="entry name" value="DNA PRIMASE LARGE SUBUNIT"/>
    <property type="match status" value="1"/>
</dbReference>
<proteinExistence type="predicted"/>
<dbReference type="AlphaFoldDB" id="A0A0R0M0R3"/>
<evidence type="ECO:0000256" key="7">
    <source>
        <dbReference type="ARBA" id="ARBA00023014"/>
    </source>
</evidence>
<evidence type="ECO:0000256" key="5">
    <source>
        <dbReference type="ARBA" id="ARBA00022723"/>
    </source>
</evidence>
<keyword evidence="6" id="KW-0408">Iron</keyword>
<dbReference type="InterPro" id="IPR058560">
    <property type="entry name" value="DNA_primase_C"/>
</dbReference>
<dbReference type="Proteomes" id="UP000051530">
    <property type="component" value="Unassembled WGS sequence"/>
</dbReference>
<evidence type="ECO:0000313" key="9">
    <source>
        <dbReference type="EMBL" id="KRH92948.1"/>
    </source>
</evidence>
<dbReference type="GO" id="GO:0006269">
    <property type="term" value="P:DNA replication, synthesis of primer"/>
    <property type="evidence" value="ECO:0007669"/>
    <property type="project" value="UniProtKB-KW"/>
</dbReference>
<evidence type="ECO:0000313" key="10">
    <source>
        <dbReference type="Proteomes" id="UP000051530"/>
    </source>
</evidence>
<dbReference type="Gene3D" id="1.20.930.80">
    <property type="match status" value="1"/>
</dbReference>
<evidence type="ECO:0000256" key="2">
    <source>
        <dbReference type="ARBA" id="ARBA00022485"/>
    </source>
</evidence>
<dbReference type="VEuPathDB" id="MicrosporidiaDB:M153_19860002310"/>
<dbReference type="GO" id="GO:0006270">
    <property type="term" value="P:DNA replication initiation"/>
    <property type="evidence" value="ECO:0007669"/>
    <property type="project" value="TreeGrafter"/>
</dbReference>
<dbReference type="GO" id="GO:0005658">
    <property type="term" value="C:alpha DNA polymerase:primase complex"/>
    <property type="evidence" value="ECO:0007669"/>
    <property type="project" value="TreeGrafter"/>
</dbReference>
<accession>A0A0R0M0R3</accession>
<keyword evidence="2" id="KW-0004">4Fe-4S</keyword>
<dbReference type="GO" id="GO:0046872">
    <property type="term" value="F:metal ion binding"/>
    <property type="evidence" value="ECO:0007669"/>
    <property type="project" value="UniProtKB-KW"/>
</dbReference>
<dbReference type="Pfam" id="PF04104">
    <property type="entry name" value="DNA_primase_lrg"/>
    <property type="match status" value="1"/>
</dbReference>
<organism evidence="9 10">
    <name type="scientific">Pseudoloma neurophilia</name>
    <dbReference type="NCBI Taxonomy" id="146866"/>
    <lineage>
        <taxon>Eukaryota</taxon>
        <taxon>Fungi</taxon>
        <taxon>Fungi incertae sedis</taxon>
        <taxon>Microsporidia</taxon>
        <taxon>Pseudoloma</taxon>
    </lineage>
</organism>
<sequence>VKLAKKRIALLRSIETLEDVRLMDMTPSDDELSHFACRLLCCNIPWAFTWFIAAEIKLFRARVKNVVLSEVKNYFYTVLLERMKNLKLEDGFYHLNQDASFDDDILIENQVSDTFGIKIHFTRVPNILRESYINFKQGYFVVQESNFRQILIAEYSDYLLRKMTDLKINQYIKSDDRFNNIAAEIFVEQKSTTSNQLSNILENSPFCIISIIEKLRKEKHLKYNDRQIFIRYLKGCGLAVNDCIEYFKTNFACDQTRFEREFVYAIRHNYGLEGKRADYHTFTCMQIIGMKACPFMFQPELSKMLESKGLPDLEDTLKEELKNRNFVKACTIVCEKTSKKENLPVVTSPVAYFKTSKKT</sequence>
<evidence type="ECO:0000259" key="8">
    <source>
        <dbReference type="Pfam" id="PF04104"/>
    </source>
</evidence>
<keyword evidence="5" id="KW-0479">Metal-binding</keyword>
<name>A0A0R0M0R3_9MICR</name>
<evidence type="ECO:0000256" key="1">
    <source>
        <dbReference type="ARBA" id="ARBA00001966"/>
    </source>
</evidence>
<comment type="cofactor">
    <cofactor evidence="1">
        <name>[4Fe-4S] cluster</name>
        <dbReference type="ChEBI" id="CHEBI:49883"/>
    </cofactor>
</comment>
<reference evidence="9 10" key="1">
    <citation type="submission" date="2015-07" db="EMBL/GenBank/DDBJ databases">
        <title>The genome of Pseudoloma neurophilia, a relevant intracellular parasite of the zebrafish.</title>
        <authorList>
            <person name="Ndikumana S."/>
            <person name="Pelin A."/>
            <person name="Sanders J."/>
            <person name="Corradi N."/>
        </authorList>
    </citation>
    <scope>NUCLEOTIDE SEQUENCE [LARGE SCALE GENOMIC DNA]</scope>
    <source>
        <strain evidence="9 10">MK1</strain>
    </source>
</reference>
<gene>
    <name evidence="9" type="ORF">M153_19860002310</name>
</gene>
<dbReference type="GO" id="GO:0051539">
    <property type="term" value="F:4 iron, 4 sulfur cluster binding"/>
    <property type="evidence" value="ECO:0007669"/>
    <property type="project" value="UniProtKB-KW"/>
</dbReference>
<feature type="domain" description="DNA primase large subunit C-terminal" evidence="8">
    <location>
        <begin position="203"/>
        <end position="353"/>
    </location>
</feature>
<evidence type="ECO:0000256" key="3">
    <source>
        <dbReference type="ARBA" id="ARBA00022515"/>
    </source>
</evidence>
<keyword evidence="7" id="KW-0411">Iron-sulfur</keyword>
<protein>
    <submittedName>
        <fullName evidence="9">Eukaryotic-type DNA primase, large subunit</fullName>
    </submittedName>
</protein>
<dbReference type="Pfam" id="PF26466">
    <property type="entry name" value="DNA_primase_lrg_N"/>
    <property type="match status" value="1"/>
</dbReference>
<dbReference type="EMBL" id="LGUB01000570">
    <property type="protein sequence ID" value="KRH92948.1"/>
    <property type="molecule type" value="Genomic_DNA"/>
</dbReference>
<dbReference type="OrthoDB" id="421393at2759"/>
<evidence type="ECO:0000256" key="4">
    <source>
        <dbReference type="ARBA" id="ARBA00022705"/>
    </source>
</evidence>
<comment type="caution">
    <text evidence="9">The sequence shown here is derived from an EMBL/GenBank/DDBJ whole genome shotgun (WGS) entry which is preliminary data.</text>
</comment>
<keyword evidence="4" id="KW-0235">DNA replication</keyword>
<evidence type="ECO:0000256" key="6">
    <source>
        <dbReference type="ARBA" id="ARBA00023004"/>
    </source>
</evidence>
<dbReference type="PANTHER" id="PTHR10537">
    <property type="entry name" value="DNA PRIMASE LARGE SUBUNIT"/>
    <property type="match status" value="1"/>
</dbReference>
<keyword evidence="10" id="KW-1185">Reference proteome</keyword>
<feature type="non-terminal residue" evidence="9">
    <location>
        <position position="1"/>
    </location>
</feature>